<feature type="chain" id="PRO_5045643030" evidence="1">
    <location>
        <begin position="20"/>
        <end position="561"/>
    </location>
</feature>
<comment type="caution">
    <text evidence="3">The sequence shown here is derived from an EMBL/GenBank/DDBJ whole genome shotgun (WGS) entry which is preliminary data.</text>
</comment>
<evidence type="ECO:0000259" key="2">
    <source>
        <dbReference type="Pfam" id="PF07969"/>
    </source>
</evidence>
<dbReference type="PANTHER" id="PTHR22642:SF2">
    <property type="entry name" value="PROTEIN LONG AFTER FAR-RED 3"/>
    <property type="match status" value="1"/>
</dbReference>
<dbReference type="SUPFAM" id="SSF51556">
    <property type="entry name" value="Metallo-dependent hydrolases"/>
    <property type="match status" value="1"/>
</dbReference>
<proteinExistence type="predicted"/>
<dbReference type="PANTHER" id="PTHR22642">
    <property type="entry name" value="IMIDAZOLONEPROPIONASE"/>
    <property type="match status" value="1"/>
</dbReference>
<dbReference type="Pfam" id="PF07969">
    <property type="entry name" value="Amidohydro_3"/>
    <property type="match status" value="1"/>
</dbReference>
<evidence type="ECO:0000313" key="4">
    <source>
        <dbReference type="Proteomes" id="UP001083770"/>
    </source>
</evidence>
<reference evidence="3" key="1">
    <citation type="submission" date="2022-12" db="EMBL/GenBank/DDBJ databases">
        <title>Bacterial isolates from different developmental stages of Nematostella vectensis.</title>
        <authorList>
            <person name="Fraune S."/>
        </authorList>
    </citation>
    <scope>NUCLEOTIDE SEQUENCE</scope>
    <source>
        <strain evidence="3">G21632-S1</strain>
    </source>
</reference>
<feature type="domain" description="Amidohydrolase 3" evidence="2">
    <location>
        <begin position="87"/>
        <end position="556"/>
    </location>
</feature>
<keyword evidence="1" id="KW-0732">Signal</keyword>
<dbReference type="Gene3D" id="2.30.40.10">
    <property type="entry name" value="Urease, subunit C, domain 1"/>
    <property type="match status" value="1"/>
</dbReference>
<protein>
    <submittedName>
        <fullName evidence="3">Amidohydrolase</fullName>
    </submittedName>
</protein>
<keyword evidence="4" id="KW-1185">Reference proteome</keyword>
<dbReference type="Gene3D" id="3.20.20.140">
    <property type="entry name" value="Metal-dependent hydrolases"/>
    <property type="match status" value="1"/>
</dbReference>
<dbReference type="CDD" id="cd01300">
    <property type="entry name" value="YtcJ_like"/>
    <property type="match status" value="1"/>
</dbReference>
<gene>
    <name evidence="3" type="ORF">O4G74_03005</name>
</gene>
<evidence type="ECO:0000256" key="1">
    <source>
        <dbReference type="SAM" id="SignalP"/>
    </source>
</evidence>
<feature type="signal peptide" evidence="1">
    <location>
        <begin position="1"/>
        <end position="19"/>
    </location>
</feature>
<dbReference type="EMBL" id="JAPWGW010000001">
    <property type="protein sequence ID" value="MCZ4297022.1"/>
    <property type="molecule type" value="Genomic_DNA"/>
</dbReference>
<dbReference type="SUPFAM" id="SSF51338">
    <property type="entry name" value="Composite domain of metallo-dependent hydrolases"/>
    <property type="match status" value="1"/>
</dbReference>
<dbReference type="Gene3D" id="3.10.310.70">
    <property type="match status" value="1"/>
</dbReference>
<dbReference type="PROSITE" id="PS51257">
    <property type="entry name" value="PROKAR_LIPOPROTEIN"/>
    <property type="match status" value="1"/>
</dbReference>
<dbReference type="InterPro" id="IPR013108">
    <property type="entry name" value="Amidohydro_3"/>
</dbReference>
<dbReference type="InterPro" id="IPR011059">
    <property type="entry name" value="Metal-dep_hydrolase_composite"/>
</dbReference>
<accession>A0ABT4LRN1</accession>
<dbReference type="InterPro" id="IPR033932">
    <property type="entry name" value="YtcJ-like"/>
</dbReference>
<name>A0ABT4LRN1_9PROT</name>
<organism evidence="3 4">
    <name type="scientific">Henriciella marina</name>
    <dbReference type="NCBI Taxonomy" id="453851"/>
    <lineage>
        <taxon>Bacteria</taxon>
        <taxon>Pseudomonadati</taxon>
        <taxon>Pseudomonadota</taxon>
        <taxon>Alphaproteobacteria</taxon>
        <taxon>Hyphomonadales</taxon>
        <taxon>Hyphomonadaceae</taxon>
        <taxon>Henriciella</taxon>
    </lineage>
</organism>
<dbReference type="RefSeq" id="WP_269401184.1">
    <property type="nucleotide sequence ID" value="NZ_JAPWGW010000001.1"/>
</dbReference>
<sequence length="561" mass="59696">MLRPAIFLSAILLASCAQSSPPTPTDTPKPNETVRPSATRVFSNGTIYTGIGSETVDTVAVDGGGRIVWTGSVDNLDAEVEIENAEFVSLNNHFMYPGFTDSHAHLIGIGQRELSLDLAGTASIDELVTRIEAEAEGLGEDAIIVGRGWIETGWPEGRMPTAADLDAVVGDRIVILGRADGHALVASSAALRAAGIDDTTLDVEGGKIERNENGKATGILIDNAMTPVWGLVAAPTEEDVRRAYAEGAGVYAERGWTGLHNMSVPPAHAEVMEALDESGELPVRIYNAFSEDGFQIAKAHAFETDTITNRAVKLYMDGALGSRGALLIEPYSDRPDTNGLSLLDAEGLERLMKRAEENDVQLAIHAIGDLANRRILDVYEELSLDGDLRWRIEHTQIVHPGDISRIPGLGLIASMQPSHAIGDLKFAPARLGADRLEGAYAWQDLLDAGAVIAGGSDAPVEVGSPLIEFYAAVARKDLDGNSGAGWHPEQALSRPDALALFTSAAAYAAFMEKDLGTIEPGKIADFSVFDRDLMSVPEAEILEANAVMTVVNGEIVWSAAE</sequence>
<dbReference type="InterPro" id="IPR032466">
    <property type="entry name" value="Metal_Hydrolase"/>
</dbReference>
<evidence type="ECO:0000313" key="3">
    <source>
        <dbReference type="EMBL" id="MCZ4297022.1"/>
    </source>
</evidence>
<dbReference type="Proteomes" id="UP001083770">
    <property type="component" value="Unassembled WGS sequence"/>
</dbReference>